<dbReference type="Pfam" id="PF10345">
    <property type="entry name" value="Cohesin_load"/>
    <property type="match status" value="1"/>
</dbReference>
<dbReference type="AlphaFoldDB" id="A0A9W8JRK9"/>
<feature type="region of interest" description="Disordered" evidence="8">
    <location>
        <begin position="208"/>
        <end position="230"/>
    </location>
</feature>
<dbReference type="GO" id="GO:0007064">
    <property type="term" value="P:mitotic sister chromatid cohesion"/>
    <property type="evidence" value="ECO:0007669"/>
    <property type="project" value="InterPro"/>
</dbReference>
<keyword evidence="5" id="KW-0159">Chromosome partition</keyword>
<keyword evidence="6" id="KW-0539">Nucleus</keyword>
<comment type="subcellular location">
    <subcellularLocation>
        <location evidence="1">Nucleus</location>
    </subcellularLocation>
</comment>
<organism evidence="9 10">
    <name type="scientific">Agrocybe chaxingu</name>
    <dbReference type="NCBI Taxonomy" id="84603"/>
    <lineage>
        <taxon>Eukaryota</taxon>
        <taxon>Fungi</taxon>
        <taxon>Dikarya</taxon>
        <taxon>Basidiomycota</taxon>
        <taxon>Agaricomycotina</taxon>
        <taxon>Agaricomycetes</taxon>
        <taxon>Agaricomycetidae</taxon>
        <taxon>Agaricales</taxon>
        <taxon>Agaricineae</taxon>
        <taxon>Strophariaceae</taxon>
        <taxon>Agrocybe</taxon>
    </lineage>
</organism>
<reference evidence="9" key="1">
    <citation type="submission" date="2022-07" db="EMBL/GenBank/DDBJ databases">
        <title>Genome Sequence of Agrocybe chaxingu.</title>
        <authorList>
            <person name="Buettner E."/>
        </authorList>
    </citation>
    <scope>NUCLEOTIDE SEQUENCE</scope>
    <source>
        <strain evidence="9">MP-N11</strain>
    </source>
</reference>
<dbReference type="InterPro" id="IPR019440">
    <property type="entry name" value="MAU2"/>
</dbReference>
<dbReference type="GO" id="GO:0005634">
    <property type="term" value="C:nucleus"/>
    <property type="evidence" value="ECO:0007669"/>
    <property type="project" value="UniProtKB-SubCell"/>
</dbReference>
<feature type="compositionally biased region" description="Low complexity" evidence="8">
    <location>
        <begin position="379"/>
        <end position="390"/>
    </location>
</feature>
<evidence type="ECO:0000256" key="3">
    <source>
        <dbReference type="ARBA" id="ARBA00022618"/>
    </source>
</evidence>
<name>A0A9W8JRK9_9AGAR</name>
<evidence type="ECO:0000256" key="6">
    <source>
        <dbReference type="ARBA" id="ARBA00023242"/>
    </source>
</evidence>
<evidence type="ECO:0000256" key="7">
    <source>
        <dbReference type="ARBA" id="ARBA00023306"/>
    </source>
</evidence>
<keyword evidence="7" id="KW-0131">Cell cycle</keyword>
<dbReference type="PANTHER" id="PTHR21394">
    <property type="entry name" value="MAU2 CHROMATID COHESION FACTOR HOMOLOG"/>
    <property type="match status" value="1"/>
</dbReference>
<gene>
    <name evidence="9" type="ORF">NLJ89_g10544</name>
</gene>
<dbReference type="OrthoDB" id="5565328at2759"/>
<evidence type="ECO:0000313" key="10">
    <source>
        <dbReference type="Proteomes" id="UP001148786"/>
    </source>
</evidence>
<evidence type="ECO:0000313" key="9">
    <source>
        <dbReference type="EMBL" id="KAJ3495993.1"/>
    </source>
</evidence>
<keyword evidence="4" id="KW-0498">Mitosis</keyword>
<evidence type="ECO:0000256" key="8">
    <source>
        <dbReference type="SAM" id="MobiDB-lite"/>
    </source>
</evidence>
<comment type="caution">
    <text evidence="9">The sequence shown here is derived from an EMBL/GenBank/DDBJ whole genome shotgun (WGS) entry which is preliminary data.</text>
</comment>
<keyword evidence="10" id="KW-1185">Reference proteome</keyword>
<feature type="compositionally biased region" description="Low complexity" evidence="8">
    <location>
        <begin position="208"/>
        <end position="220"/>
    </location>
</feature>
<dbReference type="EMBL" id="JANKHO010001980">
    <property type="protein sequence ID" value="KAJ3495993.1"/>
    <property type="molecule type" value="Genomic_DNA"/>
</dbReference>
<feature type="region of interest" description="Disordered" evidence="8">
    <location>
        <begin position="362"/>
        <end position="391"/>
    </location>
</feature>
<sequence>MQALMIGVIYYTYVGDNADAQSRMKKMHEMLDNGALDAFGKFGVVEVDLGGATPVLVQVTHPKIVFGLGFLISSVAKRDPVGRKPKRRVFASEGVALVDREVKKEVPLPLWASVADVREIQLRMQKMKADMLCELIGVAITRSEFDDAERTLAQVIAHARTYGLFSAYSARITLHQAHLAHALAQTDRALRCYQVAAFLSRKRTPSSAFNSANANAPHPSLATPTANDGDEDDGCEDYWVNVSARAGDMWLRIGVLSAIEDDEERQEGLEVLRIPGLEIAKECEGLGGTLKTVGAILTACLAKEFLVTKTHLRTALQLTSTAGDNHMRALILSLIAEQYLHTSTEHAETILNTAEQIAAGLGAQPKAKEKAKESPAPAPSSTVTTTTSPANGVGNAHLRLWIGERSLELKRRAGDEKGAVKQVLMNEKLAQAVKTLEKRMQGSVA</sequence>
<protein>
    <submittedName>
        <fullName evidence="9">Uncharacterized protein</fullName>
    </submittedName>
</protein>
<accession>A0A9W8JRK9</accession>
<keyword evidence="3" id="KW-0132">Cell division</keyword>
<evidence type="ECO:0000256" key="5">
    <source>
        <dbReference type="ARBA" id="ARBA00022829"/>
    </source>
</evidence>
<dbReference type="Proteomes" id="UP001148786">
    <property type="component" value="Unassembled WGS sequence"/>
</dbReference>
<evidence type="ECO:0000256" key="4">
    <source>
        <dbReference type="ARBA" id="ARBA00022776"/>
    </source>
</evidence>
<comment type="similarity">
    <text evidence="2">Belongs to the SCC4/mau-2 family.</text>
</comment>
<evidence type="ECO:0000256" key="1">
    <source>
        <dbReference type="ARBA" id="ARBA00004123"/>
    </source>
</evidence>
<evidence type="ECO:0000256" key="2">
    <source>
        <dbReference type="ARBA" id="ARBA00008585"/>
    </source>
</evidence>
<dbReference type="GO" id="GO:0051301">
    <property type="term" value="P:cell division"/>
    <property type="evidence" value="ECO:0007669"/>
    <property type="project" value="UniProtKB-KW"/>
</dbReference>
<proteinExistence type="inferred from homology"/>
<dbReference type="GO" id="GO:0007059">
    <property type="term" value="P:chromosome segregation"/>
    <property type="evidence" value="ECO:0007669"/>
    <property type="project" value="UniProtKB-KW"/>
</dbReference>